<evidence type="ECO:0000313" key="2">
    <source>
        <dbReference type="Proteomes" id="UP000179807"/>
    </source>
</evidence>
<dbReference type="EMBL" id="MLAK01000765">
    <property type="protein sequence ID" value="OHT05235.1"/>
    <property type="molecule type" value="Genomic_DNA"/>
</dbReference>
<protein>
    <submittedName>
        <fullName evidence="1">Uncharacterized protein</fullName>
    </submittedName>
</protein>
<reference evidence="1" key="1">
    <citation type="submission" date="2016-10" db="EMBL/GenBank/DDBJ databases">
        <authorList>
            <person name="Benchimol M."/>
            <person name="Almeida L.G."/>
            <person name="Vasconcelos A.T."/>
            <person name="Perreira-Neves A."/>
            <person name="Rosa I.A."/>
            <person name="Tasca T."/>
            <person name="Bogo M.R."/>
            <person name="de Souza W."/>
        </authorList>
    </citation>
    <scope>NUCLEOTIDE SEQUENCE [LARGE SCALE GENOMIC DNA]</scope>
    <source>
        <strain evidence="1">K</strain>
    </source>
</reference>
<dbReference type="RefSeq" id="XP_068358371.1">
    <property type="nucleotide sequence ID" value="XM_068505337.1"/>
</dbReference>
<dbReference type="VEuPathDB" id="TrichDB:TRFO_27106"/>
<dbReference type="GeneID" id="94840041"/>
<gene>
    <name evidence="1" type="ORF">TRFO_27106</name>
</gene>
<sequence length="119" mass="13989">MNPKEPESFFPIYNMHHKQAEDRRKELIEDAKKTADNNSFDFLFEACKRQHDVTKIAKDLHERVLVIENEWTNAQTMTDSHKQFQNTVDFFENTEPLVVEMSQELQNLSNDVVGCSVEK</sequence>
<comment type="caution">
    <text evidence="1">The sequence shown here is derived from an EMBL/GenBank/DDBJ whole genome shotgun (WGS) entry which is preliminary data.</text>
</comment>
<name>A0A1J4K1X6_9EUKA</name>
<dbReference type="Proteomes" id="UP000179807">
    <property type="component" value="Unassembled WGS sequence"/>
</dbReference>
<dbReference type="AlphaFoldDB" id="A0A1J4K1X6"/>
<organism evidence="1 2">
    <name type="scientific">Tritrichomonas foetus</name>
    <dbReference type="NCBI Taxonomy" id="1144522"/>
    <lineage>
        <taxon>Eukaryota</taxon>
        <taxon>Metamonada</taxon>
        <taxon>Parabasalia</taxon>
        <taxon>Tritrichomonadida</taxon>
        <taxon>Tritrichomonadidae</taxon>
        <taxon>Tritrichomonas</taxon>
    </lineage>
</organism>
<evidence type="ECO:0000313" key="1">
    <source>
        <dbReference type="EMBL" id="OHT05235.1"/>
    </source>
</evidence>
<proteinExistence type="predicted"/>
<accession>A0A1J4K1X6</accession>
<keyword evidence="2" id="KW-1185">Reference proteome</keyword>